<feature type="compositionally biased region" description="Basic residues" evidence="1">
    <location>
        <begin position="128"/>
        <end position="137"/>
    </location>
</feature>
<comment type="caution">
    <text evidence="2">The sequence shown here is derived from an EMBL/GenBank/DDBJ whole genome shotgun (WGS) entry which is preliminary data.</text>
</comment>
<dbReference type="InterPro" id="IPR016787">
    <property type="entry name" value="UCP021328"/>
</dbReference>
<feature type="compositionally biased region" description="Basic and acidic residues" evidence="1">
    <location>
        <begin position="118"/>
        <end position="127"/>
    </location>
</feature>
<sequence length="137" mass="16409">MTLTIYYDGQFWIGVIEFHENEKLKAFRHIFGAEPNDTEVLEFVNDRLLNIINNRKQIGIEDKKKLKKKINPKRLQREVAKEMQNFGVSTKAQEAIKQEMELRKLESKKRKKECNEALKQKKWELKKQKAKQKHKGR</sequence>
<organism evidence="2 3">
    <name type="scientific">Neobacillus thermocopriae</name>
    <dbReference type="NCBI Taxonomy" id="1215031"/>
    <lineage>
        <taxon>Bacteria</taxon>
        <taxon>Bacillati</taxon>
        <taxon>Bacillota</taxon>
        <taxon>Bacilli</taxon>
        <taxon>Bacillales</taxon>
        <taxon>Bacillaceae</taxon>
        <taxon>Neobacillus</taxon>
    </lineage>
</organism>
<accession>A0A6B3TU45</accession>
<keyword evidence="3" id="KW-1185">Reference proteome</keyword>
<gene>
    <name evidence="2" type="ORF">G4Z05_15360</name>
</gene>
<reference evidence="2" key="1">
    <citation type="submission" date="2020-02" db="EMBL/GenBank/DDBJ databases">
        <title>Bacillus sedimentmangrovi sp. nov., isolated from sediment of the mangrove ecosystem.</title>
        <authorList>
            <person name="Liu G."/>
        </authorList>
    </citation>
    <scope>NUCLEOTIDE SEQUENCE [LARGE SCALE GENOMIC DNA]</scope>
    <source>
        <strain evidence="2">SgZ-7</strain>
    </source>
</reference>
<dbReference type="EMBL" id="JAAIUV010000035">
    <property type="protein sequence ID" value="NEX80212.1"/>
    <property type="molecule type" value="Genomic_DNA"/>
</dbReference>
<evidence type="ECO:0000313" key="3">
    <source>
        <dbReference type="Proteomes" id="UP000481621"/>
    </source>
</evidence>
<dbReference type="Proteomes" id="UP000481621">
    <property type="component" value="Unassembled WGS sequence"/>
</dbReference>
<evidence type="ECO:0000256" key="1">
    <source>
        <dbReference type="SAM" id="MobiDB-lite"/>
    </source>
</evidence>
<evidence type="ECO:0000313" key="2">
    <source>
        <dbReference type="EMBL" id="NEX80212.1"/>
    </source>
</evidence>
<dbReference type="PIRSF" id="PIRSF021328">
    <property type="entry name" value="UCP021328"/>
    <property type="match status" value="1"/>
</dbReference>
<proteinExistence type="predicted"/>
<dbReference type="AlphaFoldDB" id="A0A6B3TU45"/>
<name>A0A6B3TU45_9BACI</name>
<dbReference type="Pfam" id="PF11208">
    <property type="entry name" value="DUF2992"/>
    <property type="match status" value="1"/>
</dbReference>
<dbReference type="RefSeq" id="WP_163252661.1">
    <property type="nucleotide sequence ID" value="NZ_JAAIUV010000035.1"/>
</dbReference>
<feature type="region of interest" description="Disordered" evidence="1">
    <location>
        <begin position="118"/>
        <end position="137"/>
    </location>
</feature>
<protein>
    <submittedName>
        <fullName evidence="2">YjdF family protein</fullName>
    </submittedName>
</protein>